<protein>
    <recommendedName>
        <fullName evidence="5">Ba3-type terminal oxidase subunit CbaD</fullName>
    </recommendedName>
</protein>
<evidence type="ECO:0008006" key="5">
    <source>
        <dbReference type="Google" id="ProtNLM"/>
    </source>
</evidence>
<keyword evidence="2" id="KW-1133">Transmembrane helix</keyword>
<accession>A0A1I6IIN1</accession>
<evidence type="ECO:0000256" key="2">
    <source>
        <dbReference type="SAM" id="Phobius"/>
    </source>
</evidence>
<dbReference type="RefSeq" id="WP_245778531.1">
    <property type="nucleotide sequence ID" value="NZ_FOYT01000003.1"/>
</dbReference>
<evidence type="ECO:0000256" key="1">
    <source>
        <dbReference type="SAM" id="MobiDB-lite"/>
    </source>
</evidence>
<gene>
    <name evidence="3" type="ORF">SAMN04487947_3274</name>
</gene>
<keyword evidence="2" id="KW-0812">Transmembrane</keyword>
<feature type="compositionally biased region" description="Acidic residues" evidence="1">
    <location>
        <begin position="1"/>
        <end position="10"/>
    </location>
</feature>
<evidence type="ECO:0000313" key="3">
    <source>
        <dbReference type="EMBL" id="SFR66160.1"/>
    </source>
</evidence>
<dbReference type="STRING" id="553469.SAMN04487947_3274"/>
<feature type="transmembrane region" description="Helical" evidence="2">
    <location>
        <begin position="59"/>
        <end position="82"/>
    </location>
</feature>
<dbReference type="AlphaFoldDB" id="A0A1I6IIN1"/>
<organism evidence="3 4">
    <name type="scientific">Halogeometricum rufum</name>
    <dbReference type="NCBI Taxonomy" id="553469"/>
    <lineage>
        <taxon>Archaea</taxon>
        <taxon>Methanobacteriati</taxon>
        <taxon>Methanobacteriota</taxon>
        <taxon>Stenosarchaea group</taxon>
        <taxon>Halobacteria</taxon>
        <taxon>Halobacteriales</taxon>
        <taxon>Haloferacaceae</taxon>
        <taxon>Halogeometricum</taxon>
    </lineage>
</organism>
<dbReference type="EMBL" id="FOYT01000003">
    <property type="protein sequence ID" value="SFR66160.1"/>
    <property type="molecule type" value="Genomic_DNA"/>
</dbReference>
<keyword evidence="2" id="KW-0472">Membrane</keyword>
<reference evidence="4" key="1">
    <citation type="submission" date="2016-10" db="EMBL/GenBank/DDBJ databases">
        <authorList>
            <person name="Varghese N."/>
            <person name="Submissions S."/>
        </authorList>
    </citation>
    <scope>NUCLEOTIDE SEQUENCE [LARGE SCALE GENOMIC DNA]</scope>
    <source>
        <strain evidence="4">CGMCC 1.7736</strain>
    </source>
</reference>
<keyword evidence="4" id="KW-1185">Reference proteome</keyword>
<proteinExistence type="predicted"/>
<dbReference type="Proteomes" id="UP000198531">
    <property type="component" value="Unassembled WGS sequence"/>
</dbReference>
<sequence length="93" mass="9768">MAAESDEGLDETNPVRGESGATEPVAAPDADLSDQTGYVIGSGGTGIERRIGHDDFDPVGTLVLIGIYMAILAAMWVFMYFIEFLGGDLTVIG</sequence>
<evidence type="ECO:0000313" key="4">
    <source>
        <dbReference type="Proteomes" id="UP000198531"/>
    </source>
</evidence>
<feature type="region of interest" description="Disordered" evidence="1">
    <location>
        <begin position="1"/>
        <end position="39"/>
    </location>
</feature>
<name>A0A1I6IIN1_9EURY</name>